<gene>
    <name evidence="1" type="ORF">PHJA_002438000</name>
</gene>
<sequence length="101" mass="11521">MPNAWSEALPPPCLPPWYVTGCCCQAAPLDDSKISVHRSVDESMEKEGRIVSTSNAVLSVWWLSPGRRPFVPEPALVAAEPVRCFRYRRRPERRLYLSSRH</sequence>
<organism evidence="1 2">
    <name type="scientific">Phtheirospermum japonicum</name>
    <dbReference type="NCBI Taxonomy" id="374723"/>
    <lineage>
        <taxon>Eukaryota</taxon>
        <taxon>Viridiplantae</taxon>
        <taxon>Streptophyta</taxon>
        <taxon>Embryophyta</taxon>
        <taxon>Tracheophyta</taxon>
        <taxon>Spermatophyta</taxon>
        <taxon>Magnoliopsida</taxon>
        <taxon>eudicotyledons</taxon>
        <taxon>Gunneridae</taxon>
        <taxon>Pentapetalae</taxon>
        <taxon>asterids</taxon>
        <taxon>lamiids</taxon>
        <taxon>Lamiales</taxon>
        <taxon>Orobanchaceae</taxon>
        <taxon>Orobanchaceae incertae sedis</taxon>
        <taxon>Phtheirospermum</taxon>
    </lineage>
</organism>
<dbReference type="EMBL" id="BMAC01000786">
    <property type="protein sequence ID" value="GFQ02942.1"/>
    <property type="molecule type" value="Genomic_DNA"/>
</dbReference>
<proteinExistence type="predicted"/>
<dbReference type="Proteomes" id="UP000653305">
    <property type="component" value="Unassembled WGS sequence"/>
</dbReference>
<comment type="caution">
    <text evidence="1">The sequence shown here is derived from an EMBL/GenBank/DDBJ whole genome shotgun (WGS) entry which is preliminary data.</text>
</comment>
<accession>A0A830D9E0</accession>
<evidence type="ECO:0000313" key="2">
    <source>
        <dbReference type="Proteomes" id="UP000653305"/>
    </source>
</evidence>
<evidence type="ECO:0000313" key="1">
    <source>
        <dbReference type="EMBL" id="GFQ02942.1"/>
    </source>
</evidence>
<name>A0A830D9E0_9LAMI</name>
<keyword evidence="2" id="KW-1185">Reference proteome</keyword>
<dbReference type="AlphaFoldDB" id="A0A830D9E0"/>
<protein>
    <submittedName>
        <fullName evidence="1">Uncharacterized protein</fullName>
    </submittedName>
</protein>
<reference evidence="1" key="1">
    <citation type="submission" date="2020-07" db="EMBL/GenBank/DDBJ databases">
        <title>Ethylene signaling mediates host invasion by parasitic plants.</title>
        <authorList>
            <person name="Yoshida S."/>
        </authorList>
    </citation>
    <scope>NUCLEOTIDE SEQUENCE</scope>
    <source>
        <strain evidence="1">Okayama</strain>
    </source>
</reference>